<evidence type="ECO:0000256" key="7">
    <source>
        <dbReference type="ARBA" id="ARBA00019179"/>
    </source>
</evidence>
<evidence type="ECO:0000256" key="8">
    <source>
        <dbReference type="ARBA" id="ARBA00022490"/>
    </source>
</evidence>
<dbReference type="HAMAP" id="MF_00052_B">
    <property type="entry name" value="RNase_HII_B"/>
    <property type="match status" value="1"/>
</dbReference>
<sequence length="264" mass="29415">MKDIGKQTVREIEELVKTTDDLSTLSALLAADPRRSVQKLRQTLMRRALRAEAERERVLQLYEPENMFYRQGIYEIAGIDEAGRGPVAGPVMIAAVILPPFWECAGLNDSKKIAPAKREALYEKIMQEAVAVSCIVKERAEIDVADIYHATRQGMYEAVQALAVPPKAVLVDAMPLSELTVPHRSLIHGDAISASIAAASIIAKVTRDRVMREYDKVYPQYGFAVHKGYLTQAHADAIRKFGPCPIHRHSFEPIKSIVGFHRAE</sequence>
<dbReference type="InterPro" id="IPR036397">
    <property type="entry name" value="RNaseH_sf"/>
</dbReference>
<gene>
    <name evidence="14 18" type="primary">rnhB</name>
    <name evidence="18" type="ORF">HMPREF1039_1007</name>
</gene>
<dbReference type="SUPFAM" id="SSF53098">
    <property type="entry name" value="Ribonuclease H-like"/>
    <property type="match status" value="1"/>
</dbReference>
<comment type="similarity">
    <text evidence="5 14 16">Belongs to the RNase HII family.</text>
</comment>
<evidence type="ECO:0000313" key="18">
    <source>
        <dbReference type="EMBL" id="EGL39763.1"/>
    </source>
</evidence>
<evidence type="ECO:0000256" key="13">
    <source>
        <dbReference type="ARBA" id="ARBA00023211"/>
    </source>
</evidence>
<dbReference type="Proteomes" id="UP000004018">
    <property type="component" value="Unassembled WGS sequence"/>
</dbReference>
<dbReference type="NCBIfam" id="NF000595">
    <property type="entry name" value="PRK00015.1-3"/>
    <property type="match status" value="1"/>
</dbReference>
<keyword evidence="12 14" id="KW-0378">Hydrolase</keyword>
<comment type="catalytic activity">
    <reaction evidence="1 14 15 16">
        <text>Endonucleolytic cleavage to 5'-phosphomonoester.</text>
        <dbReference type="EC" id="3.1.26.4"/>
    </reaction>
</comment>
<feature type="domain" description="RNase H type-2" evidence="17">
    <location>
        <begin position="74"/>
        <end position="263"/>
    </location>
</feature>
<protein>
    <recommendedName>
        <fullName evidence="7 14">Ribonuclease HII</fullName>
        <shortName evidence="14">RNase HII</shortName>
        <ecNumber evidence="6 14">3.1.26.4</ecNumber>
    </recommendedName>
</protein>
<evidence type="ECO:0000256" key="1">
    <source>
        <dbReference type="ARBA" id="ARBA00000077"/>
    </source>
</evidence>
<dbReference type="InterPro" id="IPR001352">
    <property type="entry name" value="RNase_HII/HIII"/>
</dbReference>
<evidence type="ECO:0000256" key="9">
    <source>
        <dbReference type="ARBA" id="ARBA00022722"/>
    </source>
</evidence>
<dbReference type="EMBL" id="AFIJ01000033">
    <property type="protein sequence ID" value="EGL39763.1"/>
    <property type="molecule type" value="Genomic_DNA"/>
</dbReference>
<evidence type="ECO:0000256" key="10">
    <source>
        <dbReference type="ARBA" id="ARBA00022723"/>
    </source>
</evidence>
<comment type="cofactor">
    <cofactor evidence="14 15">
        <name>Mn(2+)</name>
        <dbReference type="ChEBI" id="CHEBI:29035"/>
    </cofactor>
    <cofactor evidence="14 15">
        <name>Mg(2+)</name>
        <dbReference type="ChEBI" id="CHEBI:18420"/>
    </cofactor>
    <text evidence="14 15">Manganese or magnesium. Binds 1 divalent metal ion per monomer in the absence of substrate. May bind a second metal ion after substrate binding.</text>
</comment>
<evidence type="ECO:0000256" key="15">
    <source>
        <dbReference type="PROSITE-ProRule" id="PRU01319"/>
    </source>
</evidence>
<comment type="cofactor">
    <cofactor evidence="2">
        <name>Mg(2+)</name>
        <dbReference type="ChEBI" id="CHEBI:18420"/>
    </cofactor>
</comment>
<evidence type="ECO:0000256" key="6">
    <source>
        <dbReference type="ARBA" id="ARBA00012180"/>
    </source>
</evidence>
<evidence type="ECO:0000313" key="19">
    <source>
        <dbReference type="Proteomes" id="UP000004018"/>
    </source>
</evidence>
<dbReference type="NCBIfam" id="NF000594">
    <property type="entry name" value="PRK00015.1-1"/>
    <property type="match status" value="1"/>
</dbReference>
<evidence type="ECO:0000256" key="12">
    <source>
        <dbReference type="ARBA" id="ARBA00022801"/>
    </source>
</evidence>
<reference evidence="18 19" key="1">
    <citation type="submission" date="2011-04" db="EMBL/GenBank/DDBJ databases">
        <authorList>
            <person name="Harkins D.M."/>
            <person name="Madupu R."/>
            <person name="Durkin A.S."/>
            <person name="Torralba M."/>
            <person name="Methe B."/>
            <person name="Sutton G.G."/>
            <person name="Nelson K.E."/>
        </authorList>
    </citation>
    <scope>NUCLEOTIDE SEQUENCE [LARGE SCALE GENOMIC DNA]</scope>
    <source>
        <strain evidence="18 19">UPII 199-6</strain>
    </source>
</reference>
<evidence type="ECO:0000256" key="4">
    <source>
        <dbReference type="ARBA" id="ARBA00004496"/>
    </source>
</evidence>
<dbReference type="PROSITE" id="PS51975">
    <property type="entry name" value="RNASE_H_2"/>
    <property type="match status" value="1"/>
</dbReference>
<dbReference type="PANTHER" id="PTHR10954">
    <property type="entry name" value="RIBONUCLEASE H2 SUBUNIT A"/>
    <property type="match status" value="1"/>
</dbReference>
<organism evidence="18 19">
    <name type="scientific">Megasphaera lornae</name>
    <dbReference type="NCBI Taxonomy" id="1000568"/>
    <lineage>
        <taxon>Bacteria</taxon>
        <taxon>Bacillati</taxon>
        <taxon>Bacillota</taxon>
        <taxon>Negativicutes</taxon>
        <taxon>Veillonellales</taxon>
        <taxon>Veillonellaceae</taxon>
        <taxon>Megasphaera</taxon>
    </lineage>
</organism>
<accession>A0ABN0CZ80</accession>
<dbReference type="InterPro" id="IPR024567">
    <property type="entry name" value="RNase_HII/HIII_dom"/>
</dbReference>
<keyword evidence="9 14" id="KW-0540">Nuclease</keyword>
<feature type="binding site" evidence="14 15">
    <location>
        <position position="172"/>
    </location>
    <ligand>
        <name>a divalent metal cation</name>
        <dbReference type="ChEBI" id="CHEBI:60240"/>
    </ligand>
</feature>
<comment type="function">
    <text evidence="3 14 16">Endonuclease that specifically degrades the RNA of RNA-DNA hybrids.</text>
</comment>
<keyword evidence="19" id="KW-1185">Reference proteome</keyword>
<keyword evidence="8 14" id="KW-0963">Cytoplasm</keyword>
<dbReference type="Gene3D" id="3.30.420.10">
    <property type="entry name" value="Ribonuclease H-like superfamily/Ribonuclease H"/>
    <property type="match status" value="1"/>
</dbReference>
<dbReference type="EC" id="3.1.26.4" evidence="6 14"/>
<comment type="subcellular location">
    <subcellularLocation>
        <location evidence="4 14">Cytoplasm</location>
    </subcellularLocation>
</comment>
<name>A0ABN0CZ80_9FIRM</name>
<evidence type="ECO:0000256" key="5">
    <source>
        <dbReference type="ARBA" id="ARBA00007383"/>
    </source>
</evidence>
<evidence type="ECO:0000256" key="3">
    <source>
        <dbReference type="ARBA" id="ARBA00004065"/>
    </source>
</evidence>
<evidence type="ECO:0000256" key="2">
    <source>
        <dbReference type="ARBA" id="ARBA00001946"/>
    </source>
</evidence>
<dbReference type="RefSeq" id="WP_007391368.1">
    <property type="nucleotide sequence ID" value="NZ_AFIJ01000033.1"/>
</dbReference>
<dbReference type="GO" id="GO:0004523">
    <property type="term" value="F:RNA-DNA hybrid ribonuclease activity"/>
    <property type="evidence" value="ECO:0007669"/>
    <property type="project" value="UniProtKB-EC"/>
</dbReference>
<evidence type="ECO:0000259" key="17">
    <source>
        <dbReference type="PROSITE" id="PS51975"/>
    </source>
</evidence>
<feature type="binding site" evidence="14 15">
    <location>
        <position position="80"/>
    </location>
    <ligand>
        <name>a divalent metal cation</name>
        <dbReference type="ChEBI" id="CHEBI:60240"/>
    </ligand>
</feature>
<keyword evidence="11 14" id="KW-0255">Endonuclease</keyword>
<dbReference type="InterPro" id="IPR012337">
    <property type="entry name" value="RNaseH-like_sf"/>
</dbReference>
<comment type="caution">
    <text evidence="18">The sequence shown here is derived from an EMBL/GenBank/DDBJ whole genome shotgun (WGS) entry which is preliminary data.</text>
</comment>
<dbReference type="PANTHER" id="PTHR10954:SF18">
    <property type="entry name" value="RIBONUCLEASE HII"/>
    <property type="match status" value="1"/>
</dbReference>
<dbReference type="InterPro" id="IPR022898">
    <property type="entry name" value="RNase_HII"/>
</dbReference>
<keyword evidence="10 14" id="KW-0479">Metal-binding</keyword>
<evidence type="ECO:0000256" key="14">
    <source>
        <dbReference type="HAMAP-Rule" id="MF_00052"/>
    </source>
</evidence>
<keyword evidence="13 14" id="KW-0464">Manganese</keyword>
<proteinExistence type="inferred from homology"/>
<evidence type="ECO:0000256" key="11">
    <source>
        <dbReference type="ARBA" id="ARBA00022759"/>
    </source>
</evidence>
<evidence type="ECO:0000256" key="16">
    <source>
        <dbReference type="RuleBase" id="RU003515"/>
    </source>
</evidence>
<feature type="binding site" evidence="14 15">
    <location>
        <position position="81"/>
    </location>
    <ligand>
        <name>a divalent metal cation</name>
        <dbReference type="ChEBI" id="CHEBI:60240"/>
    </ligand>
</feature>
<dbReference type="Pfam" id="PF01351">
    <property type="entry name" value="RNase_HII"/>
    <property type="match status" value="1"/>
</dbReference>
<dbReference type="CDD" id="cd07182">
    <property type="entry name" value="RNase_HII_bacteria_HII_like"/>
    <property type="match status" value="1"/>
</dbReference>